<dbReference type="GO" id="GO:0004124">
    <property type="term" value="F:cysteine synthase activity"/>
    <property type="evidence" value="ECO:0007669"/>
    <property type="project" value="UniProtKB-EC"/>
</dbReference>
<comment type="caution">
    <text evidence="4">The sequence shown here is derived from an EMBL/GenBank/DDBJ whole genome shotgun (WGS) entry which is preliminary data.</text>
</comment>
<proteinExistence type="predicted"/>
<evidence type="ECO:0000256" key="2">
    <source>
        <dbReference type="ARBA" id="ARBA00022898"/>
    </source>
</evidence>
<dbReference type="InterPro" id="IPR036052">
    <property type="entry name" value="TrpB-like_PALP_sf"/>
</dbReference>
<protein>
    <submittedName>
        <fullName evidence="4">Cysteine synthase A</fullName>
        <ecNumber evidence="4">2.5.1.47</ecNumber>
    </submittedName>
</protein>
<sequence>MRVITRPEEFDVSDLYLDLHRFAGRRLFLKCEGFNFAGSGKLNPAAEMVAAAERAGTLRPGSTMVETTSGSTGVALSMLAASRGYRFVCVTDSRCTLTARQLMQNLGAEVHVVTEPHPGEGLLGARLRLVRRLCTDNPGYVWLDQYENPENWLAHYRTTGPAILHTFPELDVLFVGTDTAGTLTGCARYFREVRPSTRIVAVESAEPAQRIPGHGECRPGLLEESLVDAVVRVDEPAAVRACRRLVRQGFLLGGPTGTVLAGALNWLAAHGGEDLTAVAISPDLGDRYLDTVYQDQWVADSYGPGALLDDTLTAESFSEVPR</sequence>
<keyword evidence="2" id="KW-0663">Pyridoxal phosphate</keyword>
<dbReference type="RefSeq" id="WP_209667855.1">
    <property type="nucleotide sequence ID" value="NZ_JAGGMS010000001.1"/>
</dbReference>
<dbReference type="InterPro" id="IPR050214">
    <property type="entry name" value="Cys_Synth/Cystath_Beta-Synth"/>
</dbReference>
<comment type="cofactor">
    <cofactor evidence="1">
        <name>pyridoxal 5'-phosphate</name>
        <dbReference type="ChEBI" id="CHEBI:597326"/>
    </cofactor>
</comment>
<evidence type="ECO:0000313" key="4">
    <source>
        <dbReference type="EMBL" id="MBP2184900.1"/>
    </source>
</evidence>
<dbReference type="SUPFAM" id="SSF53686">
    <property type="entry name" value="Tryptophan synthase beta subunit-like PLP-dependent enzymes"/>
    <property type="match status" value="1"/>
</dbReference>
<dbReference type="EC" id="2.5.1.47" evidence="4"/>
<dbReference type="InterPro" id="IPR001926">
    <property type="entry name" value="TrpB-like_PALP"/>
</dbReference>
<feature type="domain" description="Tryptophan synthase beta chain-like PALP" evidence="3">
    <location>
        <begin position="19"/>
        <end position="272"/>
    </location>
</feature>
<dbReference type="Pfam" id="PF00291">
    <property type="entry name" value="PALP"/>
    <property type="match status" value="1"/>
</dbReference>
<dbReference type="CDD" id="cd01561">
    <property type="entry name" value="CBS_like"/>
    <property type="match status" value="1"/>
</dbReference>
<keyword evidence="4" id="KW-0808">Transferase</keyword>
<name>A0ABS4PZQ4_9PSEU</name>
<dbReference type="Gene3D" id="3.40.50.1100">
    <property type="match status" value="2"/>
</dbReference>
<dbReference type="Proteomes" id="UP000741013">
    <property type="component" value="Unassembled WGS sequence"/>
</dbReference>
<organism evidence="4 5">
    <name type="scientific">Amycolatopsis magusensis</name>
    <dbReference type="NCBI Taxonomy" id="882444"/>
    <lineage>
        <taxon>Bacteria</taxon>
        <taxon>Bacillati</taxon>
        <taxon>Actinomycetota</taxon>
        <taxon>Actinomycetes</taxon>
        <taxon>Pseudonocardiales</taxon>
        <taxon>Pseudonocardiaceae</taxon>
        <taxon>Amycolatopsis</taxon>
    </lineage>
</organism>
<reference evidence="4 5" key="1">
    <citation type="submission" date="2021-03" db="EMBL/GenBank/DDBJ databases">
        <title>Sequencing the genomes of 1000 actinobacteria strains.</title>
        <authorList>
            <person name="Klenk H.-P."/>
        </authorList>
    </citation>
    <scope>NUCLEOTIDE SEQUENCE [LARGE SCALE GENOMIC DNA]</scope>
    <source>
        <strain evidence="4 5">DSM 45510</strain>
    </source>
</reference>
<dbReference type="PANTHER" id="PTHR10314">
    <property type="entry name" value="CYSTATHIONINE BETA-SYNTHASE"/>
    <property type="match status" value="1"/>
</dbReference>
<evidence type="ECO:0000313" key="5">
    <source>
        <dbReference type="Proteomes" id="UP000741013"/>
    </source>
</evidence>
<evidence type="ECO:0000259" key="3">
    <source>
        <dbReference type="Pfam" id="PF00291"/>
    </source>
</evidence>
<accession>A0ABS4PZQ4</accession>
<gene>
    <name evidence="4" type="ORF">JOM49_006426</name>
</gene>
<dbReference type="EMBL" id="JAGGMS010000001">
    <property type="protein sequence ID" value="MBP2184900.1"/>
    <property type="molecule type" value="Genomic_DNA"/>
</dbReference>
<evidence type="ECO:0000256" key="1">
    <source>
        <dbReference type="ARBA" id="ARBA00001933"/>
    </source>
</evidence>
<keyword evidence="5" id="KW-1185">Reference proteome</keyword>